<accession>A0ABT9P3S0</accession>
<dbReference type="EMBL" id="JAUSQZ010000001">
    <property type="protein sequence ID" value="MDP9827329.1"/>
    <property type="molecule type" value="Genomic_DNA"/>
</dbReference>
<comment type="caution">
    <text evidence="1">The sequence shown here is derived from an EMBL/GenBank/DDBJ whole genome shotgun (WGS) entry which is preliminary data.</text>
</comment>
<dbReference type="PANTHER" id="PTHR40037">
    <property type="entry name" value="PHOSPHOESTERASE YJCG-RELATED"/>
    <property type="match status" value="1"/>
</dbReference>
<name>A0ABT9P3S0_9ACTN</name>
<organism evidence="1 2">
    <name type="scientific">Kineosporia succinea</name>
    <dbReference type="NCBI Taxonomy" id="84632"/>
    <lineage>
        <taxon>Bacteria</taxon>
        <taxon>Bacillati</taxon>
        <taxon>Actinomycetota</taxon>
        <taxon>Actinomycetes</taxon>
        <taxon>Kineosporiales</taxon>
        <taxon>Kineosporiaceae</taxon>
        <taxon>Kineosporia</taxon>
    </lineage>
</organism>
<dbReference type="SUPFAM" id="SSF55144">
    <property type="entry name" value="LigT-like"/>
    <property type="match status" value="1"/>
</dbReference>
<sequence length="205" mass="22495">MVTGIPEPAGGRQRRAAPPTMSMAVIRPLSEDVVTIGVVLDIPQPHADFLRQCRADFGDPLAAEIPPHVTLLPPTQVPADDDRAIQDHLRAVTSVTPPFRMTLAGTGSFRPISPVVFVTLEDGAEHCADLQRLIRTGPLKRPLEFDYHPHVTVAHHLDDAAMDRAEAELAGYRSSFDVTGLNFYEHGKDGVWQLRRRFGLQGEPG</sequence>
<dbReference type="Proteomes" id="UP001235712">
    <property type="component" value="Unassembled WGS sequence"/>
</dbReference>
<dbReference type="Pfam" id="PF13563">
    <property type="entry name" value="2_5_RNA_ligase2"/>
    <property type="match status" value="1"/>
</dbReference>
<protein>
    <submittedName>
        <fullName evidence="1">2'-5' RNA ligase</fullName>
    </submittedName>
</protein>
<evidence type="ECO:0000313" key="2">
    <source>
        <dbReference type="Proteomes" id="UP001235712"/>
    </source>
</evidence>
<dbReference type="GO" id="GO:0016874">
    <property type="term" value="F:ligase activity"/>
    <property type="evidence" value="ECO:0007669"/>
    <property type="project" value="UniProtKB-KW"/>
</dbReference>
<keyword evidence="2" id="KW-1185">Reference proteome</keyword>
<keyword evidence="1" id="KW-0436">Ligase</keyword>
<reference evidence="1 2" key="1">
    <citation type="submission" date="2023-07" db="EMBL/GenBank/DDBJ databases">
        <title>Sequencing the genomes of 1000 actinobacteria strains.</title>
        <authorList>
            <person name="Klenk H.-P."/>
        </authorList>
    </citation>
    <scope>NUCLEOTIDE SEQUENCE [LARGE SCALE GENOMIC DNA]</scope>
    <source>
        <strain evidence="1 2">DSM 44388</strain>
    </source>
</reference>
<dbReference type="PANTHER" id="PTHR40037:SF1">
    <property type="entry name" value="PHOSPHOESTERASE SAOUHSC_00951-RELATED"/>
    <property type="match status" value="1"/>
</dbReference>
<dbReference type="RefSeq" id="WP_307243229.1">
    <property type="nucleotide sequence ID" value="NZ_JAUSQZ010000001.1"/>
</dbReference>
<dbReference type="InterPro" id="IPR050580">
    <property type="entry name" value="2H_phosphoesterase_YjcG-like"/>
</dbReference>
<gene>
    <name evidence="1" type="ORF">J2S57_003078</name>
</gene>
<proteinExistence type="predicted"/>
<dbReference type="InterPro" id="IPR009097">
    <property type="entry name" value="Cyclic_Pdiesterase"/>
</dbReference>
<dbReference type="Gene3D" id="3.90.1140.10">
    <property type="entry name" value="Cyclic phosphodiesterase"/>
    <property type="match status" value="1"/>
</dbReference>
<evidence type="ECO:0000313" key="1">
    <source>
        <dbReference type="EMBL" id="MDP9827329.1"/>
    </source>
</evidence>